<evidence type="ECO:0000256" key="1">
    <source>
        <dbReference type="SAM" id="MobiDB-lite"/>
    </source>
</evidence>
<evidence type="ECO:0000313" key="3">
    <source>
        <dbReference type="Proteomes" id="UP000324800"/>
    </source>
</evidence>
<proteinExistence type="predicted"/>
<feature type="compositionally biased region" description="Polar residues" evidence="1">
    <location>
        <begin position="57"/>
        <end position="69"/>
    </location>
</feature>
<sequence>MWGALLFHITFLFKRQKHQKKYNRTRQPQYQSLKFDSYDKKRRRQNFTRRNHEMNKSQKLGNTQEQPLTKSHVRDRRYTIIHQRNRSSLLIKFSQIWKRNCCNRTDCNRKHQHGS</sequence>
<dbReference type="EMBL" id="SNRW01014699">
    <property type="protein sequence ID" value="KAA6371187.1"/>
    <property type="molecule type" value="Genomic_DNA"/>
</dbReference>
<protein>
    <submittedName>
        <fullName evidence="2">Uncharacterized protein</fullName>
    </submittedName>
</protein>
<feature type="compositionally biased region" description="Basic residues" evidence="1">
    <location>
        <begin position="40"/>
        <end position="49"/>
    </location>
</feature>
<dbReference type="AlphaFoldDB" id="A0A5J4UL95"/>
<name>A0A5J4UL95_9EUKA</name>
<accession>A0A5J4UL95</accession>
<feature type="compositionally biased region" description="Polar residues" evidence="1">
    <location>
        <begin position="25"/>
        <end position="34"/>
    </location>
</feature>
<gene>
    <name evidence="2" type="ORF">EZS28_033287</name>
</gene>
<reference evidence="2 3" key="1">
    <citation type="submission" date="2019-03" db="EMBL/GenBank/DDBJ databases">
        <title>Single cell metagenomics reveals metabolic interactions within the superorganism composed of flagellate Streblomastix strix and complex community of Bacteroidetes bacteria on its surface.</title>
        <authorList>
            <person name="Treitli S.C."/>
            <person name="Kolisko M."/>
            <person name="Husnik F."/>
            <person name="Keeling P."/>
            <person name="Hampl V."/>
        </authorList>
    </citation>
    <scope>NUCLEOTIDE SEQUENCE [LARGE SCALE GENOMIC DNA]</scope>
    <source>
        <strain evidence="2">ST1C</strain>
    </source>
</reference>
<evidence type="ECO:0000313" key="2">
    <source>
        <dbReference type="EMBL" id="KAA6371187.1"/>
    </source>
</evidence>
<feature type="region of interest" description="Disordered" evidence="1">
    <location>
        <begin position="18"/>
        <end position="76"/>
    </location>
</feature>
<comment type="caution">
    <text evidence="2">The sequence shown here is derived from an EMBL/GenBank/DDBJ whole genome shotgun (WGS) entry which is preliminary data.</text>
</comment>
<organism evidence="2 3">
    <name type="scientific">Streblomastix strix</name>
    <dbReference type="NCBI Taxonomy" id="222440"/>
    <lineage>
        <taxon>Eukaryota</taxon>
        <taxon>Metamonada</taxon>
        <taxon>Preaxostyla</taxon>
        <taxon>Oxymonadida</taxon>
        <taxon>Streblomastigidae</taxon>
        <taxon>Streblomastix</taxon>
    </lineage>
</organism>
<dbReference type="Proteomes" id="UP000324800">
    <property type="component" value="Unassembled WGS sequence"/>
</dbReference>